<accession>A0ABQ5WCJ7</accession>
<proteinExistence type="predicted"/>
<evidence type="ECO:0000313" key="2">
    <source>
        <dbReference type="Proteomes" id="UP001156691"/>
    </source>
</evidence>
<organism evidence="1 2">
    <name type="scientific">Devosia nitrariae</name>
    <dbReference type="NCBI Taxonomy" id="2071872"/>
    <lineage>
        <taxon>Bacteria</taxon>
        <taxon>Pseudomonadati</taxon>
        <taxon>Pseudomonadota</taxon>
        <taxon>Alphaproteobacteria</taxon>
        <taxon>Hyphomicrobiales</taxon>
        <taxon>Devosiaceae</taxon>
        <taxon>Devosia</taxon>
    </lineage>
</organism>
<keyword evidence="2" id="KW-1185">Reference proteome</keyword>
<comment type="caution">
    <text evidence="1">The sequence shown here is derived from an EMBL/GenBank/DDBJ whole genome shotgun (WGS) entry which is preliminary data.</text>
</comment>
<dbReference type="Proteomes" id="UP001156691">
    <property type="component" value="Unassembled WGS sequence"/>
</dbReference>
<dbReference type="RefSeq" id="WP_284342628.1">
    <property type="nucleotide sequence ID" value="NZ_BSNS01000023.1"/>
</dbReference>
<name>A0ABQ5WCJ7_9HYPH</name>
<gene>
    <name evidence="1" type="ORF">GCM10010862_44940</name>
</gene>
<reference evidence="2" key="1">
    <citation type="journal article" date="2019" name="Int. J. Syst. Evol. Microbiol.">
        <title>The Global Catalogue of Microorganisms (GCM) 10K type strain sequencing project: providing services to taxonomists for standard genome sequencing and annotation.</title>
        <authorList>
            <consortium name="The Broad Institute Genomics Platform"/>
            <consortium name="The Broad Institute Genome Sequencing Center for Infectious Disease"/>
            <person name="Wu L."/>
            <person name="Ma J."/>
        </authorList>
    </citation>
    <scope>NUCLEOTIDE SEQUENCE [LARGE SCALE GENOMIC DNA]</scope>
    <source>
        <strain evidence="2">NBRC 112416</strain>
    </source>
</reference>
<protein>
    <submittedName>
        <fullName evidence="1">Uncharacterized protein</fullName>
    </submittedName>
</protein>
<sequence length="105" mass="11976">MPERYPPPGKYRVRNYMGKDRVMVVKCGGCHRIVRYLVEDIAAVKGEDWDITCPPYPCSTCGTRDAMGVFLKEATKADVGVMDIRRPWKVVTIQKWKTVKLGDKV</sequence>
<dbReference type="EMBL" id="BSNS01000023">
    <property type="protein sequence ID" value="GLQ57235.1"/>
    <property type="molecule type" value="Genomic_DNA"/>
</dbReference>
<evidence type="ECO:0000313" key="1">
    <source>
        <dbReference type="EMBL" id="GLQ57235.1"/>
    </source>
</evidence>